<proteinExistence type="predicted"/>
<accession>A0A1I7XK95</accession>
<dbReference type="PANTHER" id="PTHR14540">
    <property type="entry name" value="INTEGRATOR COMPLEX SUBUNIT 15"/>
    <property type="match status" value="1"/>
</dbReference>
<dbReference type="AlphaFoldDB" id="A0A1I7XK95"/>
<keyword evidence="1" id="KW-1185">Reference proteome</keyword>
<name>A0A1I7XK95_HETBA</name>
<sequence>MRRGGPPHGHGPPVPSSTGLAFPSCVHEALVQVSKHVRLASHGRNRPVVAKISELQQLIDNDIFCLSSDRRISRLTALHQFNLLHILAQFFLEKSDDMNKYAYFEALFLGREGESVQHEHRLRTLFRLASFALQFPVLHLFSQISQWLSKMGAGKSYAEDLVGLLVEHFIQPDYETKMVFPMLLRYDIKCEYSDVETLSFHAGILAILERWGTKIKNHWISNLAECKIPASYASLIEDLQSNMLSTNSSEKSSVS</sequence>
<dbReference type="Proteomes" id="UP000095283">
    <property type="component" value="Unplaced"/>
</dbReference>
<reference evidence="2" key="1">
    <citation type="submission" date="2016-11" db="UniProtKB">
        <authorList>
            <consortium name="WormBaseParasite"/>
        </authorList>
    </citation>
    <scope>IDENTIFICATION</scope>
</reference>
<dbReference type="WBParaSite" id="Hba_17734">
    <property type="protein sequence ID" value="Hba_17734"/>
    <property type="gene ID" value="Hba_17734"/>
</dbReference>
<organism evidence="1 2">
    <name type="scientific">Heterorhabditis bacteriophora</name>
    <name type="common">Entomopathogenic nematode worm</name>
    <dbReference type="NCBI Taxonomy" id="37862"/>
    <lineage>
        <taxon>Eukaryota</taxon>
        <taxon>Metazoa</taxon>
        <taxon>Ecdysozoa</taxon>
        <taxon>Nematoda</taxon>
        <taxon>Chromadorea</taxon>
        <taxon>Rhabditida</taxon>
        <taxon>Rhabditina</taxon>
        <taxon>Rhabditomorpha</taxon>
        <taxon>Strongyloidea</taxon>
        <taxon>Heterorhabditidae</taxon>
        <taxon>Heterorhabditis</taxon>
    </lineage>
</organism>
<evidence type="ECO:0000313" key="1">
    <source>
        <dbReference type="Proteomes" id="UP000095283"/>
    </source>
</evidence>
<protein>
    <submittedName>
        <fullName evidence="2">Rho-GAP domain-containing protein</fullName>
    </submittedName>
</protein>
<dbReference type="Pfam" id="PF14964">
    <property type="entry name" value="INTS15"/>
    <property type="match status" value="1"/>
</dbReference>
<dbReference type="PANTHER" id="PTHR14540:SF2">
    <property type="entry name" value="INTEGRATOR COMPLEX SUBUNIT 15"/>
    <property type="match status" value="1"/>
</dbReference>
<dbReference type="InterPro" id="IPR027844">
    <property type="entry name" value="INTS15"/>
</dbReference>
<evidence type="ECO:0000313" key="2">
    <source>
        <dbReference type="WBParaSite" id="Hba_17734"/>
    </source>
</evidence>